<dbReference type="EMBL" id="JMIR01000054">
    <property type="protein sequence ID" value="KEO80943.1"/>
    <property type="molecule type" value="Genomic_DNA"/>
</dbReference>
<protein>
    <recommendedName>
        <fullName evidence="3">SAM-dependent methyltransferase</fullName>
    </recommendedName>
</protein>
<dbReference type="Gene3D" id="3.40.50.150">
    <property type="entry name" value="Vaccinia Virus protein VP39"/>
    <property type="match status" value="1"/>
</dbReference>
<sequence length="264" mass="29445">MIVTTGNKPSDETVALAHSYASALDAPYIIRKKRAIATLRADYGVDEVLVCADRVTLHVEDQEFFFHPSMANTRIKRLKSGENDVVIERTGVRPGDTVLDCTLGLGSDAIVFAHAVGETGRVIGLESSPVIALLVQRGLQEVSVDTQAVNVAMRRVEVLCADHLDYLRAQPDKSVDVIYFDPMFRRTVQKTQYMEPLRHLGDDRPLSEAAIEEARRVARRRIVLKERWYSKEFARLGFFIPKKSTGTINYGVIDLEEGQGGEPS</sequence>
<dbReference type="STRING" id="1157490.EL26_23500"/>
<evidence type="ECO:0008006" key="3">
    <source>
        <dbReference type="Google" id="ProtNLM"/>
    </source>
</evidence>
<dbReference type="PANTHER" id="PTHR36112">
    <property type="entry name" value="RIBOSOMAL RNA SMALL SUBUNIT METHYLTRANSFERASE J"/>
    <property type="match status" value="1"/>
</dbReference>
<dbReference type="CDD" id="cd02440">
    <property type="entry name" value="AdoMet_MTases"/>
    <property type="match status" value="1"/>
</dbReference>
<accession>A0A074LM09</accession>
<comment type="caution">
    <text evidence="1">The sequence shown here is derived from an EMBL/GenBank/DDBJ whole genome shotgun (WGS) entry which is preliminary data.</text>
</comment>
<keyword evidence="2" id="KW-1185">Reference proteome</keyword>
<evidence type="ECO:0000313" key="1">
    <source>
        <dbReference type="EMBL" id="KEO80943.1"/>
    </source>
</evidence>
<name>A0A074LM09_9BACL</name>
<dbReference type="GO" id="GO:0008990">
    <property type="term" value="F:rRNA (guanine-N2-)-methyltransferase activity"/>
    <property type="evidence" value="ECO:0007669"/>
    <property type="project" value="InterPro"/>
</dbReference>
<proteinExistence type="predicted"/>
<gene>
    <name evidence="1" type="ORF">EL26_23500</name>
</gene>
<reference evidence="1 2" key="1">
    <citation type="journal article" date="2013" name="Int. J. Syst. Evol. Microbiol.">
        <title>Tumebacillus flagellatus sp. nov., an alpha-amylase/pullulanase-producing bacterium isolated from cassava wastewater.</title>
        <authorList>
            <person name="Wang Q."/>
            <person name="Xie N."/>
            <person name="Qin Y."/>
            <person name="Shen N."/>
            <person name="Zhu J."/>
            <person name="Mi H."/>
            <person name="Huang R."/>
        </authorList>
    </citation>
    <scope>NUCLEOTIDE SEQUENCE [LARGE SCALE GENOMIC DNA]</scope>
    <source>
        <strain evidence="1 2">GST4</strain>
    </source>
</reference>
<dbReference type="SUPFAM" id="SSF53335">
    <property type="entry name" value="S-adenosyl-L-methionine-dependent methyltransferases"/>
    <property type="match status" value="1"/>
</dbReference>
<organism evidence="1 2">
    <name type="scientific">Tumebacillus flagellatus</name>
    <dbReference type="NCBI Taxonomy" id="1157490"/>
    <lineage>
        <taxon>Bacteria</taxon>
        <taxon>Bacillati</taxon>
        <taxon>Bacillota</taxon>
        <taxon>Bacilli</taxon>
        <taxon>Bacillales</taxon>
        <taxon>Alicyclobacillaceae</taxon>
        <taxon>Tumebacillus</taxon>
    </lineage>
</organism>
<dbReference type="eggNOG" id="COG2226">
    <property type="taxonomic scope" value="Bacteria"/>
</dbReference>
<dbReference type="PANTHER" id="PTHR36112:SF1">
    <property type="entry name" value="RIBOSOMAL RNA SMALL SUBUNIT METHYLTRANSFERASE J"/>
    <property type="match status" value="1"/>
</dbReference>
<dbReference type="AlphaFoldDB" id="A0A074LM09"/>
<dbReference type="InterPro" id="IPR007536">
    <property type="entry name" value="16SrRNA_methylTrfase_J"/>
</dbReference>
<evidence type="ECO:0000313" key="2">
    <source>
        <dbReference type="Proteomes" id="UP000027931"/>
    </source>
</evidence>
<dbReference type="Proteomes" id="UP000027931">
    <property type="component" value="Unassembled WGS sequence"/>
</dbReference>
<dbReference type="Pfam" id="PF04445">
    <property type="entry name" value="SAM_MT"/>
    <property type="match status" value="1"/>
</dbReference>
<dbReference type="InterPro" id="IPR029063">
    <property type="entry name" value="SAM-dependent_MTases_sf"/>
</dbReference>